<evidence type="ECO:0000313" key="6">
    <source>
        <dbReference type="EMBL" id="KAH0455121.1"/>
    </source>
</evidence>
<keyword evidence="4" id="KW-0472">Membrane</keyword>
<dbReference type="GO" id="GO:0008276">
    <property type="term" value="F:protein methyltransferase activity"/>
    <property type="evidence" value="ECO:0007669"/>
    <property type="project" value="InterPro"/>
</dbReference>
<dbReference type="GO" id="GO:0032259">
    <property type="term" value="P:methylation"/>
    <property type="evidence" value="ECO:0007669"/>
    <property type="project" value="UniProtKB-KW"/>
</dbReference>
<keyword evidence="2" id="KW-0808">Transferase</keyword>
<dbReference type="PANTHER" id="PTHR47441">
    <property type="match status" value="1"/>
</dbReference>
<comment type="caution">
    <text evidence="6">The sequence shown here is derived from an EMBL/GenBank/DDBJ whole genome shotgun (WGS) entry which is preliminary data.</text>
</comment>
<dbReference type="InterPro" id="IPR029063">
    <property type="entry name" value="SAM-dependent_MTases_sf"/>
</dbReference>
<reference evidence="6 7" key="1">
    <citation type="journal article" date="2021" name="Hortic Res">
        <title>Chromosome-scale assembly of the Dendrobium chrysotoxum genome enhances the understanding of orchid evolution.</title>
        <authorList>
            <person name="Zhang Y."/>
            <person name="Zhang G.Q."/>
            <person name="Zhang D."/>
            <person name="Liu X.D."/>
            <person name="Xu X.Y."/>
            <person name="Sun W.H."/>
            <person name="Yu X."/>
            <person name="Zhu X."/>
            <person name="Wang Z.W."/>
            <person name="Zhao X."/>
            <person name="Zhong W.Y."/>
            <person name="Chen H."/>
            <person name="Yin W.L."/>
            <person name="Huang T."/>
            <person name="Niu S.C."/>
            <person name="Liu Z.J."/>
        </authorList>
    </citation>
    <scope>NUCLEOTIDE SEQUENCE [LARGE SCALE GENOMIC DNA]</scope>
    <source>
        <strain evidence="6">Lindl</strain>
    </source>
</reference>
<evidence type="ECO:0000256" key="1">
    <source>
        <dbReference type="ARBA" id="ARBA00022603"/>
    </source>
</evidence>
<evidence type="ECO:0000256" key="4">
    <source>
        <dbReference type="SAM" id="Phobius"/>
    </source>
</evidence>
<keyword evidence="4" id="KW-1133">Transmembrane helix</keyword>
<dbReference type="InterPro" id="IPR002052">
    <property type="entry name" value="DNA_methylase_N6_adenine_CS"/>
</dbReference>
<dbReference type="Proteomes" id="UP000775213">
    <property type="component" value="Unassembled WGS sequence"/>
</dbReference>
<accession>A0AAV7GGD1</accession>
<feature type="transmembrane region" description="Helical" evidence="4">
    <location>
        <begin position="383"/>
        <end position="404"/>
    </location>
</feature>
<name>A0AAV7GGD1_DENCH</name>
<feature type="domain" description="Methyltransferase" evidence="5">
    <location>
        <begin position="180"/>
        <end position="240"/>
    </location>
</feature>
<dbReference type="InterPro" id="IPR004556">
    <property type="entry name" value="HemK-like"/>
</dbReference>
<dbReference type="CDD" id="cd02440">
    <property type="entry name" value="AdoMet_MTases"/>
    <property type="match status" value="1"/>
</dbReference>
<keyword evidence="4" id="KW-0812">Transmembrane</keyword>
<dbReference type="AlphaFoldDB" id="A0AAV7GGD1"/>
<gene>
    <name evidence="6" type="ORF">IEQ34_017045</name>
</gene>
<dbReference type="NCBIfam" id="TIGR00536">
    <property type="entry name" value="hemK_fam"/>
    <property type="match status" value="1"/>
</dbReference>
<organism evidence="6 7">
    <name type="scientific">Dendrobium chrysotoxum</name>
    <name type="common">Orchid</name>
    <dbReference type="NCBI Taxonomy" id="161865"/>
    <lineage>
        <taxon>Eukaryota</taxon>
        <taxon>Viridiplantae</taxon>
        <taxon>Streptophyta</taxon>
        <taxon>Embryophyta</taxon>
        <taxon>Tracheophyta</taxon>
        <taxon>Spermatophyta</taxon>
        <taxon>Magnoliopsida</taxon>
        <taxon>Liliopsida</taxon>
        <taxon>Asparagales</taxon>
        <taxon>Orchidaceae</taxon>
        <taxon>Epidendroideae</taxon>
        <taxon>Malaxideae</taxon>
        <taxon>Dendrobiinae</taxon>
        <taxon>Dendrobium</taxon>
    </lineage>
</organism>
<dbReference type="SUPFAM" id="SSF53335">
    <property type="entry name" value="S-adenosyl-L-methionine-dependent methyltransferases"/>
    <property type="match status" value="1"/>
</dbReference>
<dbReference type="Gene3D" id="3.40.50.150">
    <property type="entry name" value="Vaccinia Virus protein VP39"/>
    <property type="match status" value="1"/>
</dbReference>
<dbReference type="PANTHER" id="PTHR47441:SF3">
    <property type="entry name" value="RELEASE FACTOR GLUTAMINE METHYLTRANSFERASE"/>
    <property type="match status" value="1"/>
</dbReference>
<sequence length="418" mass="46578">MIYRLQLPILSASSPWLRRRLSFYSTTAATASPFASHLSPPLKPQTPLFLRPLSHSTSPSALLSFRQWAESLARSYAADLSVDGGPSASELIRELSWLLQDATFEAGETMLLRTDLQDLYCLWKQRIEERRPFQYIVGCEHWRDLVLAVREGVLIPRPETEELVDLVAGVEGFKDGLWADLGTGSGAIAIGIGRILGENGRVVATDLSETAVEVARFNVERYKLEDKVEIRQGHWFEPLQDLHGKLSGLVSNPPYIPSSHIPGLQAEVGKHEPSLALDGGMNGMDHLLHLCDGLISALKPGGFFAFETNGDKQSECIVDFISSQGSNTFHDMRIVEDFAGIAMTNNSSNAKAGMVLKHLTAEELQDFIIYISMFDNEGRSTKLFITFNLLNSVFMIFNLLYINFNYKLIKIIIFVLII</sequence>
<evidence type="ECO:0000256" key="3">
    <source>
        <dbReference type="ARBA" id="ARBA00022691"/>
    </source>
</evidence>
<keyword evidence="3" id="KW-0949">S-adenosyl-L-methionine</keyword>
<keyword evidence="7" id="KW-1185">Reference proteome</keyword>
<dbReference type="EMBL" id="JAGFBR010000015">
    <property type="protein sequence ID" value="KAH0455121.1"/>
    <property type="molecule type" value="Genomic_DNA"/>
</dbReference>
<dbReference type="InterPro" id="IPR025714">
    <property type="entry name" value="Methyltranfer_dom"/>
</dbReference>
<dbReference type="Pfam" id="PF13847">
    <property type="entry name" value="Methyltransf_31"/>
    <property type="match status" value="1"/>
</dbReference>
<evidence type="ECO:0000259" key="5">
    <source>
        <dbReference type="Pfam" id="PF13847"/>
    </source>
</evidence>
<keyword evidence="1" id="KW-0489">Methyltransferase</keyword>
<dbReference type="GO" id="GO:0003676">
    <property type="term" value="F:nucleic acid binding"/>
    <property type="evidence" value="ECO:0007669"/>
    <property type="project" value="InterPro"/>
</dbReference>
<protein>
    <recommendedName>
        <fullName evidence="5">Methyltransferase domain-containing protein</fullName>
    </recommendedName>
</protein>
<dbReference type="InterPro" id="IPR052663">
    <property type="entry name" value="RF_glutamine_MTase_cyano"/>
</dbReference>
<dbReference type="GO" id="GO:0008757">
    <property type="term" value="F:S-adenosylmethionine-dependent methyltransferase activity"/>
    <property type="evidence" value="ECO:0007669"/>
    <property type="project" value="UniProtKB-ARBA"/>
</dbReference>
<evidence type="ECO:0000256" key="2">
    <source>
        <dbReference type="ARBA" id="ARBA00022679"/>
    </source>
</evidence>
<proteinExistence type="predicted"/>
<dbReference type="PROSITE" id="PS00092">
    <property type="entry name" value="N6_MTASE"/>
    <property type="match status" value="1"/>
</dbReference>
<evidence type="ECO:0000313" key="7">
    <source>
        <dbReference type="Proteomes" id="UP000775213"/>
    </source>
</evidence>